<proteinExistence type="inferred from homology"/>
<evidence type="ECO:0000256" key="7">
    <source>
        <dbReference type="ARBA" id="ARBA00048539"/>
    </source>
</evidence>
<dbReference type="AlphaFoldDB" id="A0A844FXI4"/>
<dbReference type="HAMAP" id="MF_01161">
    <property type="entry name" value="tRNA_Ile_lys_synt"/>
    <property type="match status" value="1"/>
</dbReference>
<keyword evidence="5 8" id="KW-0547">Nucleotide-binding</keyword>
<feature type="binding site" evidence="8">
    <location>
        <begin position="47"/>
        <end position="52"/>
    </location>
    <ligand>
        <name>ATP</name>
        <dbReference type="ChEBI" id="CHEBI:30616"/>
    </ligand>
</feature>
<dbReference type="InterPro" id="IPR012795">
    <property type="entry name" value="tRNA_Ile_lys_synt_N"/>
</dbReference>
<evidence type="ECO:0000259" key="9">
    <source>
        <dbReference type="SMART" id="SM00977"/>
    </source>
</evidence>
<dbReference type="GO" id="GO:0005524">
    <property type="term" value="F:ATP binding"/>
    <property type="evidence" value="ECO:0007669"/>
    <property type="project" value="UniProtKB-UniRule"/>
</dbReference>
<dbReference type="SUPFAM" id="SSF56037">
    <property type="entry name" value="PheT/TilS domain"/>
    <property type="match status" value="1"/>
</dbReference>
<keyword evidence="6 8" id="KW-0067">ATP-binding</keyword>
<dbReference type="GO" id="GO:0005737">
    <property type="term" value="C:cytoplasm"/>
    <property type="evidence" value="ECO:0007669"/>
    <property type="project" value="UniProtKB-SubCell"/>
</dbReference>
<name>A0A844FXI4_9BACT</name>
<protein>
    <recommendedName>
        <fullName evidence="8">tRNA(Ile)-lysidine synthase</fullName>
        <ecNumber evidence="8">6.3.4.19</ecNumber>
    </recommendedName>
    <alternativeName>
        <fullName evidence="8">tRNA(Ile)-2-lysyl-cytidine synthase</fullName>
    </alternativeName>
    <alternativeName>
        <fullName evidence="8">tRNA(Ile)-lysidine synthetase</fullName>
    </alternativeName>
</protein>
<feature type="domain" description="Lysidine-tRNA(Ile) synthetase C-terminal" evidence="9">
    <location>
        <begin position="392"/>
        <end position="463"/>
    </location>
</feature>
<accession>A0A844FXI4</accession>
<dbReference type="InterPro" id="IPR011063">
    <property type="entry name" value="TilS/TtcA_N"/>
</dbReference>
<evidence type="ECO:0000313" key="11">
    <source>
        <dbReference type="Proteomes" id="UP000435649"/>
    </source>
</evidence>
<organism evidence="10 11">
    <name type="scientific">Victivallis lenta</name>
    <dbReference type="NCBI Taxonomy" id="2606640"/>
    <lineage>
        <taxon>Bacteria</taxon>
        <taxon>Pseudomonadati</taxon>
        <taxon>Lentisphaerota</taxon>
        <taxon>Lentisphaeria</taxon>
        <taxon>Victivallales</taxon>
        <taxon>Victivallaceae</taxon>
        <taxon>Victivallis</taxon>
    </lineage>
</organism>
<dbReference type="PANTHER" id="PTHR43033:SF1">
    <property type="entry name" value="TRNA(ILE)-LYSIDINE SYNTHASE-RELATED"/>
    <property type="match status" value="1"/>
</dbReference>
<evidence type="ECO:0000256" key="8">
    <source>
        <dbReference type="HAMAP-Rule" id="MF_01161"/>
    </source>
</evidence>
<comment type="similarity">
    <text evidence="8">Belongs to the tRNA(Ile)-lysidine synthase family.</text>
</comment>
<keyword evidence="4 8" id="KW-0819">tRNA processing</keyword>
<dbReference type="SUPFAM" id="SSF52402">
    <property type="entry name" value="Adenine nucleotide alpha hydrolases-like"/>
    <property type="match status" value="1"/>
</dbReference>
<dbReference type="PANTHER" id="PTHR43033">
    <property type="entry name" value="TRNA(ILE)-LYSIDINE SYNTHASE-RELATED"/>
    <property type="match status" value="1"/>
</dbReference>
<dbReference type="InterPro" id="IPR012094">
    <property type="entry name" value="tRNA_Ile_lys_synt"/>
</dbReference>
<evidence type="ECO:0000256" key="5">
    <source>
        <dbReference type="ARBA" id="ARBA00022741"/>
    </source>
</evidence>
<dbReference type="EC" id="6.3.4.19" evidence="8"/>
<keyword evidence="11" id="KW-1185">Reference proteome</keyword>
<reference evidence="10 11" key="1">
    <citation type="submission" date="2019-08" db="EMBL/GenBank/DDBJ databases">
        <title>In-depth cultivation of the pig gut microbiome towards novel bacterial diversity and tailored functional studies.</title>
        <authorList>
            <person name="Wylensek D."/>
            <person name="Hitch T.C.A."/>
            <person name="Clavel T."/>
        </authorList>
    </citation>
    <scope>NUCLEOTIDE SEQUENCE [LARGE SCALE GENOMIC DNA]</scope>
    <source>
        <strain evidence="10 11">BBE-744-WT-12</strain>
    </source>
</reference>
<dbReference type="NCBIfam" id="TIGR02432">
    <property type="entry name" value="lysidine_TilS_N"/>
    <property type="match status" value="1"/>
</dbReference>
<comment type="catalytic activity">
    <reaction evidence="7 8">
        <text>cytidine(34) in tRNA(Ile2) + L-lysine + ATP = lysidine(34) in tRNA(Ile2) + AMP + diphosphate + H(+)</text>
        <dbReference type="Rhea" id="RHEA:43744"/>
        <dbReference type="Rhea" id="RHEA-COMP:10625"/>
        <dbReference type="Rhea" id="RHEA-COMP:10670"/>
        <dbReference type="ChEBI" id="CHEBI:15378"/>
        <dbReference type="ChEBI" id="CHEBI:30616"/>
        <dbReference type="ChEBI" id="CHEBI:32551"/>
        <dbReference type="ChEBI" id="CHEBI:33019"/>
        <dbReference type="ChEBI" id="CHEBI:82748"/>
        <dbReference type="ChEBI" id="CHEBI:83665"/>
        <dbReference type="ChEBI" id="CHEBI:456215"/>
        <dbReference type="EC" id="6.3.4.19"/>
    </reaction>
</comment>
<comment type="subcellular location">
    <subcellularLocation>
        <location evidence="1 8">Cytoplasm</location>
    </subcellularLocation>
</comment>
<dbReference type="Proteomes" id="UP000435649">
    <property type="component" value="Unassembled WGS sequence"/>
</dbReference>
<dbReference type="GO" id="GO:0006400">
    <property type="term" value="P:tRNA modification"/>
    <property type="evidence" value="ECO:0007669"/>
    <property type="project" value="UniProtKB-UniRule"/>
</dbReference>
<evidence type="ECO:0000256" key="1">
    <source>
        <dbReference type="ARBA" id="ARBA00004496"/>
    </source>
</evidence>
<dbReference type="Gene3D" id="3.40.50.620">
    <property type="entry name" value="HUPs"/>
    <property type="match status" value="1"/>
</dbReference>
<sequence>MINLETPCVLFPVIYIITETDALQMNLEICGKLFESFRGGTLYAGFSGGADSTAVLLAARLYRERIGFRLTAVHFDHGLRGEESRGEARDAARFAAAHGIEFRLVELHLAPGPNLEARARNARLDVWKRLAGNRHDAAVILGHHADDRAETLLLRLLRGSNASGLVPLRERSRVEGVTFLRPLLRFRRSEIEAFLRDNGISGWAVDSSNADESLTRNALRNRILPALYDLTPGSESGLFRSLDALADDAVFLEAEADRRWNEIAGTVEIPFGFWRRQPPAMRVRLLRRFLAAESGRDFVPNRSFLDRFEAMLSVPSPELRLLPVDAERTLALRNESVSFLRNPPANPAAWRWRELPETVWNGFRLTVETVSAAGPVTLYEALFDADALPDELILDRRRDGDRLVPFGEAKPKPLKKLRCDRKIPAGSPLPVLRTNAGTILWAPGIRHSNHAAATPATARLVRFACAAIPAEVQGSGTGTPSGN</sequence>
<evidence type="ECO:0000256" key="6">
    <source>
        <dbReference type="ARBA" id="ARBA00022840"/>
    </source>
</evidence>
<gene>
    <name evidence="8 10" type="primary">tilS</name>
    <name evidence="10" type="ORF">FYJ85_01945</name>
</gene>
<dbReference type="Pfam" id="PF01171">
    <property type="entry name" value="ATP_bind_3"/>
    <property type="match status" value="1"/>
</dbReference>
<keyword evidence="2 8" id="KW-0963">Cytoplasm</keyword>
<dbReference type="EMBL" id="VUNS01000001">
    <property type="protein sequence ID" value="MST95806.1"/>
    <property type="molecule type" value="Genomic_DNA"/>
</dbReference>
<evidence type="ECO:0000313" key="10">
    <source>
        <dbReference type="EMBL" id="MST95806.1"/>
    </source>
</evidence>
<dbReference type="GO" id="GO:0032267">
    <property type="term" value="F:tRNA(Ile)-lysidine synthase activity"/>
    <property type="evidence" value="ECO:0007669"/>
    <property type="project" value="UniProtKB-EC"/>
</dbReference>
<comment type="function">
    <text evidence="8">Ligates lysine onto the cytidine present at position 34 of the AUA codon-specific tRNA(Ile) that contains the anticodon CAU, in an ATP-dependent manner. Cytidine is converted to lysidine, thus changing the amino acid specificity of the tRNA from methionine to isoleucine.</text>
</comment>
<evidence type="ECO:0000256" key="4">
    <source>
        <dbReference type="ARBA" id="ARBA00022694"/>
    </source>
</evidence>
<evidence type="ECO:0000256" key="3">
    <source>
        <dbReference type="ARBA" id="ARBA00022598"/>
    </source>
</evidence>
<dbReference type="SMART" id="SM00977">
    <property type="entry name" value="TilS_C"/>
    <property type="match status" value="1"/>
</dbReference>
<evidence type="ECO:0000256" key="2">
    <source>
        <dbReference type="ARBA" id="ARBA00022490"/>
    </source>
</evidence>
<comment type="domain">
    <text evidence="8">The N-terminal region contains the highly conserved SGGXDS motif, predicted to be a P-loop motif involved in ATP binding.</text>
</comment>
<dbReference type="InterPro" id="IPR014729">
    <property type="entry name" value="Rossmann-like_a/b/a_fold"/>
</dbReference>
<dbReference type="CDD" id="cd01992">
    <property type="entry name" value="TilS_N"/>
    <property type="match status" value="1"/>
</dbReference>
<comment type="caution">
    <text evidence="10">The sequence shown here is derived from an EMBL/GenBank/DDBJ whole genome shotgun (WGS) entry which is preliminary data.</text>
</comment>
<dbReference type="Pfam" id="PF11734">
    <property type="entry name" value="TilS_C"/>
    <property type="match status" value="1"/>
</dbReference>
<dbReference type="InterPro" id="IPR012796">
    <property type="entry name" value="Lysidine-tRNA-synth_C"/>
</dbReference>
<keyword evidence="3 8" id="KW-0436">Ligase</keyword>